<evidence type="ECO:0008006" key="4">
    <source>
        <dbReference type="Google" id="ProtNLM"/>
    </source>
</evidence>
<evidence type="ECO:0000313" key="2">
    <source>
        <dbReference type="EMBL" id="CAH1988359.1"/>
    </source>
</evidence>
<gene>
    <name evidence="2" type="ORF">ACAOBT_LOCUS18432</name>
</gene>
<accession>A0A9P0PJA7</accession>
<protein>
    <recommendedName>
        <fullName evidence="4">PiggyBac transposable element-derived protein domain-containing protein</fullName>
    </recommendedName>
</protein>
<name>A0A9P0PJA7_ACAOB</name>
<dbReference type="EMBL" id="CAKOFQ010007043">
    <property type="protein sequence ID" value="CAH1988359.1"/>
    <property type="molecule type" value="Genomic_DNA"/>
</dbReference>
<evidence type="ECO:0000313" key="3">
    <source>
        <dbReference type="Proteomes" id="UP001152888"/>
    </source>
</evidence>
<reference evidence="2" key="1">
    <citation type="submission" date="2022-03" db="EMBL/GenBank/DDBJ databases">
        <authorList>
            <person name="Sayadi A."/>
        </authorList>
    </citation>
    <scope>NUCLEOTIDE SEQUENCE</scope>
</reference>
<dbReference type="Proteomes" id="UP001152888">
    <property type="component" value="Unassembled WGS sequence"/>
</dbReference>
<comment type="caution">
    <text evidence="2">The sequence shown here is derived from an EMBL/GenBank/DDBJ whole genome shotgun (WGS) entry which is preliminary data.</text>
</comment>
<feature type="region of interest" description="Disordered" evidence="1">
    <location>
        <begin position="22"/>
        <end position="49"/>
    </location>
</feature>
<sequence length="160" mass="18501">MLESVSWTVTTEPVEETILDNNQLDIESDDSSEFSEHNTNSQLSEEESFSDDKYKKVNFTGQHCFVGKDKVSQWLAHASSRPKTRILRKNIVIHPPGVKRVAQNAKTERDCWELFMTPAMIEYIAGCTNIYLNNLRKNYDRERDCRPTDATELYAFFGLI</sequence>
<evidence type="ECO:0000256" key="1">
    <source>
        <dbReference type="SAM" id="MobiDB-lite"/>
    </source>
</evidence>
<dbReference type="OrthoDB" id="6779804at2759"/>
<keyword evidence="3" id="KW-1185">Reference proteome</keyword>
<organism evidence="2 3">
    <name type="scientific">Acanthoscelides obtectus</name>
    <name type="common">Bean weevil</name>
    <name type="synonym">Bruchus obtectus</name>
    <dbReference type="NCBI Taxonomy" id="200917"/>
    <lineage>
        <taxon>Eukaryota</taxon>
        <taxon>Metazoa</taxon>
        <taxon>Ecdysozoa</taxon>
        <taxon>Arthropoda</taxon>
        <taxon>Hexapoda</taxon>
        <taxon>Insecta</taxon>
        <taxon>Pterygota</taxon>
        <taxon>Neoptera</taxon>
        <taxon>Endopterygota</taxon>
        <taxon>Coleoptera</taxon>
        <taxon>Polyphaga</taxon>
        <taxon>Cucujiformia</taxon>
        <taxon>Chrysomeloidea</taxon>
        <taxon>Chrysomelidae</taxon>
        <taxon>Bruchinae</taxon>
        <taxon>Bruchini</taxon>
        <taxon>Acanthoscelides</taxon>
    </lineage>
</organism>
<dbReference type="AlphaFoldDB" id="A0A9P0PJA7"/>
<proteinExistence type="predicted"/>